<proteinExistence type="predicted"/>
<sequence>MHQQDNHNVTEFHKLENQINKLLKQGTQQLFVQAIEAEVQSLLNNFTSRQANGK</sequence>
<evidence type="ECO:0000313" key="2">
    <source>
        <dbReference type="Proteomes" id="UP000219020"/>
    </source>
</evidence>
<gene>
    <name evidence="1" type="ORF">BTN49_2556</name>
</gene>
<organism evidence="1 2">
    <name type="scientific">Candidatus Enterovibrio escicola</name>
    <dbReference type="NCBI Taxonomy" id="1927127"/>
    <lineage>
        <taxon>Bacteria</taxon>
        <taxon>Pseudomonadati</taxon>
        <taxon>Pseudomonadota</taxon>
        <taxon>Gammaproteobacteria</taxon>
        <taxon>Vibrionales</taxon>
        <taxon>Vibrionaceae</taxon>
        <taxon>Enterovibrio</taxon>
    </lineage>
</organism>
<dbReference type="RefSeq" id="WP_190322103.1">
    <property type="nucleotide sequence ID" value="NZ_CAWOZH010000035.1"/>
</dbReference>
<dbReference type="EMBL" id="NBYY01000029">
    <property type="protein sequence ID" value="PCS21870.1"/>
    <property type="molecule type" value="Genomic_DNA"/>
</dbReference>
<reference evidence="2" key="1">
    <citation type="submission" date="2017-04" db="EMBL/GenBank/DDBJ databases">
        <title>Genome evolution of the luminous symbionts of deep sea anglerfish.</title>
        <authorList>
            <person name="Hendry T.A."/>
        </authorList>
    </citation>
    <scope>NUCLEOTIDE SEQUENCE [LARGE SCALE GENOMIC DNA]</scope>
</reference>
<dbReference type="AlphaFoldDB" id="A0A2A5T168"/>
<name>A0A2A5T168_9GAMM</name>
<dbReference type="Proteomes" id="UP000219020">
    <property type="component" value="Unassembled WGS sequence"/>
</dbReference>
<keyword evidence="2" id="KW-1185">Reference proteome</keyword>
<comment type="caution">
    <text evidence="1">The sequence shown here is derived from an EMBL/GenBank/DDBJ whole genome shotgun (WGS) entry which is preliminary data.</text>
</comment>
<protein>
    <recommendedName>
        <fullName evidence="3">Mobile element protein</fullName>
    </recommendedName>
</protein>
<evidence type="ECO:0008006" key="3">
    <source>
        <dbReference type="Google" id="ProtNLM"/>
    </source>
</evidence>
<accession>A0A2A5T168</accession>
<evidence type="ECO:0000313" key="1">
    <source>
        <dbReference type="EMBL" id="PCS21870.1"/>
    </source>
</evidence>